<gene>
    <name evidence="1" type="ORF">EVAR_99947_1</name>
</gene>
<name>A0A4C1ZKC1_EUMVA</name>
<proteinExistence type="predicted"/>
<accession>A0A4C1ZKC1</accession>
<keyword evidence="2" id="KW-1185">Reference proteome</keyword>
<comment type="caution">
    <text evidence="1">The sequence shown here is derived from an EMBL/GenBank/DDBJ whole genome shotgun (WGS) entry which is preliminary data.</text>
</comment>
<dbReference type="AlphaFoldDB" id="A0A4C1ZKC1"/>
<protein>
    <submittedName>
        <fullName evidence="1">Uncharacterized protein</fullName>
    </submittedName>
</protein>
<reference evidence="1 2" key="1">
    <citation type="journal article" date="2019" name="Commun. Biol.">
        <title>The bagworm genome reveals a unique fibroin gene that provides high tensile strength.</title>
        <authorList>
            <person name="Kono N."/>
            <person name="Nakamura H."/>
            <person name="Ohtoshi R."/>
            <person name="Tomita M."/>
            <person name="Numata K."/>
            <person name="Arakawa K."/>
        </authorList>
    </citation>
    <scope>NUCLEOTIDE SEQUENCE [LARGE SCALE GENOMIC DNA]</scope>
</reference>
<sequence>MFARKTLLVNGSAGSSISKPINRLSSRVWCSRLSARGRRGRGICRKRRRATSVTSRRRSRRSLCYASARCTLSADTHVDDSVIRQRHVNAGDKCLLRSDRKLRPPHYYVANSRARDQSPLFCIPNYFNDKCVAVHLSLARAASHTKAFTLRSRGPRMLPRSNIKDVGSLYVYLLRSTAVVIGVVTPTGTIGLMCLRWSETTGSN</sequence>
<organism evidence="1 2">
    <name type="scientific">Eumeta variegata</name>
    <name type="common">Bagworm moth</name>
    <name type="synonym">Eumeta japonica</name>
    <dbReference type="NCBI Taxonomy" id="151549"/>
    <lineage>
        <taxon>Eukaryota</taxon>
        <taxon>Metazoa</taxon>
        <taxon>Ecdysozoa</taxon>
        <taxon>Arthropoda</taxon>
        <taxon>Hexapoda</taxon>
        <taxon>Insecta</taxon>
        <taxon>Pterygota</taxon>
        <taxon>Neoptera</taxon>
        <taxon>Endopterygota</taxon>
        <taxon>Lepidoptera</taxon>
        <taxon>Glossata</taxon>
        <taxon>Ditrysia</taxon>
        <taxon>Tineoidea</taxon>
        <taxon>Psychidae</taxon>
        <taxon>Oiketicinae</taxon>
        <taxon>Eumeta</taxon>
    </lineage>
</organism>
<dbReference type="EMBL" id="BGZK01001872">
    <property type="protein sequence ID" value="GBP87623.1"/>
    <property type="molecule type" value="Genomic_DNA"/>
</dbReference>
<evidence type="ECO:0000313" key="2">
    <source>
        <dbReference type="Proteomes" id="UP000299102"/>
    </source>
</evidence>
<evidence type="ECO:0000313" key="1">
    <source>
        <dbReference type="EMBL" id="GBP87623.1"/>
    </source>
</evidence>
<dbReference type="Proteomes" id="UP000299102">
    <property type="component" value="Unassembled WGS sequence"/>
</dbReference>